<evidence type="ECO:0000256" key="4">
    <source>
        <dbReference type="ARBA" id="ARBA00022801"/>
    </source>
</evidence>
<name>D9W718_9ACTN</name>
<dbReference type="PROSITE" id="PS00146">
    <property type="entry name" value="BETA_LACTAMASE_A"/>
    <property type="match status" value="1"/>
</dbReference>
<feature type="chain" id="PRO_5003130998" description="Beta-lactamase" evidence="7">
    <location>
        <begin position="38"/>
        <end position="313"/>
    </location>
</feature>
<dbReference type="GO" id="GO:0030655">
    <property type="term" value="P:beta-lactam antibiotic catabolic process"/>
    <property type="evidence" value="ECO:0007669"/>
    <property type="project" value="InterPro"/>
</dbReference>
<keyword evidence="10" id="KW-1185">Reference proteome</keyword>
<evidence type="ECO:0000313" key="10">
    <source>
        <dbReference type="Proteomes" id="UP000003963"/>
    </source>
</evidence>
<dbReference type="SUPFAM" id="SSF56601">
    <property type="entry name" value="beta-lactamase/transpeptidase-like"/>
    <property type="match status" value="1"/>
</dbReference>
<dbReference type="EC" id="3.5.2.6" evidence="2 6"/>
<dbReference type="GO" id="GO:0046677">
    <property type="term" value="P:response to antibiotic"/>
    <property type="evidence" value="ECO:0007669"/>
    <property type="project" value="UniProtKB-UniRule"/>
</dbReference>
<evidence type="ECO:0000256" key="7">
    <source>
        <dbReference type="SAM" id="SignalP"/>
    </source>
</evidence>
<evidence type="ECO:0000259" key="8">
    <source>
        <dbReference type="Pfam" id="PF13354"/>
    </source>
</evidence>
<dbReference type="PANTHER" id="PTHR35333:SF3">
    <property type="entry name" value="BETA-LACTAMASE-TYPE TRANSPEPTIDASE FOLD CONTAINING PROTEIN"/>
    <property type="match status" value="1"/>
</dbReference>
<evidence type="ECO:0000256" key="1">
    <source>
        <dbReference type="ARBA" id="ARBA00009009"/>
    </source>
</evidence>
<dbReference type="InterPro" id="IPR006311">
    <property type="entry name" value="TAT_signal"/>
</dbReference>
<dbReference type="InterPro" id="IPR045155">
    <property type="entry name" value="Beta-lactam_cat"/>
</dbReference>
<dbReference type="STRING" id="457427.SSOG_06343"/>
<gene>
    <name evidence="9" type="ORF">SSOG_06343</name>
</gene>
<sequence length="313" mass="33160">MQHITTRHPAPSRRRVLALGAGTALATLVAVPGTASAASGASGASGADVTRQLRALEEEYAARLGVFAFDPATGATVAYRAEERFPMCSVFKALAAAAVLRDLDRDGEFLAKRVHYTEEFVRKAGYAPVTGKPENIAGGLTVEQLCAAAVSESDNAAGNLLLHDLGGPTAITRFCRSLGDGTTRLDRWEPELNTAEPWRDTDTTSPGAIGKTFARLVLGRALTPEDRKRLTGWLVANTTNIERFRKGLPADWILADKTGGGTQYGVANDVGVVWPPERTPLVLSVLSTKYDPQGPTDNPLVARAAALVADALV</sequence>
<proteinExistence type="inferred from homology"/>
<keyword evidence="5 6" id="KW-0046">Antibiotic resistance</keyword>
<comment type="catalytic activity">
    <reaction evidence="6">
        <text>a beta-lactam + H2O = a substituted beta-amino acid</text>
        <dbReference type="Rhea" id="RHEA:20401"/>
        <dbReference type="ChEBI" id="CHEBI:15377"/>
        <dbReference type="ChEBI" id="CHEBI:35627"/>
        <dbReference type="ChEBI" id="CHEBI:140347"/>
        <dbReference type="EC" id="3.5.2.6"/>
    </reaction>
</comment>
<dbReference type="GO" id="GO:0008800">
    <property type="term" value="F:beta-lactamase activity"/>
    <property type="evidence" value="ECO:0007669"/>
    <property type="project" value="UniProtKB-UniRule"/>
</dbReference>
<evidence type="ECO:0000256" key="2">
    <source>
        <dbReference type="ARBA" id="ARBA00012865"/>
    </source>
</evidence>
<evidence type="ECO:0000313" key="9">
    <source>
        <dbReference type="EMBL" id="EFL26629.1"/>
    </source>
</evidence>
<evidence type="ECO:0000256" key="3">
    <source>
        <dbReference type="ARBA" id="ARBA00018879"/>
    </source>
</evidence>
<accession>D9W718</accession>
<dbReference type="Proteomes" id="UP000003963">
    <property type="component" value="Unassembled WGS sequence"/>
</dbReference>
<dbReference type="PRINTS" id="PR00118">
    <property type="entry name" value="BLACTAMASEA"/>
</dbReference>
<dbReference type="InterPro" id="IPR000871">
    <property type="entry name" value="Beta-lactam_class-A"/>
</dbReference>
<comment type="similarity">
    <text evidence="1 6">Belongs to the class-A beta-lactamase family.</text>
</comment>
<keyword evidence="4 6" id="KW-0378">Hydrolase</keyword>
<reference evidence="9 10" key="1">
    <citation type="submission" date="2009-02" db="EMBL/GenBank/DDBJ databases">
        <title>Annotation of Streptomyces hygroscopicus strain ATCC 53653.</title>
        <authorList>
            <consortium name="The Broad Institute Genome Sequencing Platform"/>
            <consortium name="Broad Institute Microbial Sequencing Center"/>
            <person name="Fischbach M."/>
            <person name="Godfrey P."/>
            <person name="Ward D."/>
            <person name="Young S."/>
            <person name="Zeng Q."/>
            <person name="Koehrsen M."/>
            <person name="Alvarado L."/>
            <person name="Berlin A.M."/>
            <person name="Bochicchio J."/>
            <person name="Borenstein D."/>
            <person name="Chapman S.B."/>
            <person name="Chen Z."/>
            <person name="Engels R."/>
            <person name="Freedman E."/>
            <person name="Gellesch M."/>
            <person name="Goldberg J."/>
            <person name="Griggs A."/>
            <person name="Gujja S."/>
            <person name="Heilman E.R."/>
            <person name="Heiman D.I."/>
            <person name="Hepburn T.A."/>
            <person name="Howarth C."/>
            <person name="Jen D."/>
            <person name="Larson L."/>
            <person name="Lewis B."/>
            <person name="Mehta T."/>
            <person name="Park D."/>
            <person name="Pearson M."/>
            <person name="Richards J."/>
            <person name="Roberts A."/>
            <person name="Saif S."/>
            <person name="Shea T.D."/>
            <person name="Shenoy N."/>
            <person name="Sisk P."/>
            <person name="Stolte C."/>
            <person name="Sykes S.N."/>
            <person name="Thomson T."/>
            <person name="Walk T."/>
            <person name="White J."/>
            <person name="Yandava C."/>
            <person name="Straight P."/>
            <person name="Clardy J."/>
            <person name="Hung D."/>
            <person name="Kolter R."/>
            <person name="Mekalanos J."/>
            <person name="Walker S."/>
            <person name="Walsh C.T."/>
            <person name="Wieland-Brown L.C."/>
            <person name="Haas B."/>
            <person name="Nusbaum C."/>
            <person name="Birren B."/>
        </authorList>
    </citation>
    <scope>NUCLEOTIDE SEQUENCE [LARGE SCALE GENOMIC DNA]</scope>
    <source>
        <strain evidence="9 10">ATCC 53653</strain>
    </source>
</reference>
<evidence type="ECO:0000256" key="5">
    <source>
        <dbReference type="ARBA" id="ARBA00023251"/>
    </source>
</evidence>
<dbReference type="PANTHER" id="PTHR35333">
    <property type="entry name" value="BETA-LACTAMASE"/>
    <property type="match status" value="1"/>
</dbReference>
<keyword evidence="7" id="KW-0732">Signal</keyword>
<dbReference type="RefSeq" id="WP_009718429.1">
    <property type="nucleotide sequence ID" value="NZ_GG657754.1"/>
</dbReference>
<protein>
    <recommendedName>
        <fullName evidence="3 6">Beta-lactamase</fullName>
        <ecNumber evidence="2 6">3.5.2.6</ecNumber>
    </recommendedName>
</protein>
<dbReference type="PROSITE" id="PS51318">
    <property type="entry name" value="TAT"/>
    <property type="match status" value="1"/>
</dbReference>
<feature type="domain" description="Beta-lactamase class A catalytic" evidence="8">
    <location>
        <begin position="65"/>
        <end position="286"/>
    </location>
</feature>
<dbReference type="InterPro" id="IPR012338">
    <property type="entry name" value="Beta-lactam/transpept-like"/>
</dbReference>
<dbReference type="EMBL" id="GG657754">
    <property type="protein sequence ID" value="EFL26629.1"/>
    <property type="molecule type" value="Genomic_DNA"/>
</dbReference>
<dbReference type="HOGENOM" id="CLU_031960_6_0_11"/>
<organism evidence="9 10">
    <name type="scientific">Streptomyces himastatinicus ATCC 53653</name>
    <dbReference type="NCBI Taxonomy" id="457427"/>
    <lineage>
        <taxon>Bacteria</taxon>
        <taxon>Bacillati</taxon>
        <taxon>Actinomycetota</taxon>
        <taxon>Actinomycetes</taxon>
        <taxon>Kitasatosporales</taxon>
        <taxon>Streptomycetaceae</taxon>
        <taxon>Streptomyces</taxon>
        <taxon>Streptomyces violaceusniger group</taxon>
    </lineage>
</organism>
<dbReference type="Pfam" id="PF13354">
    <property type="entry name" value="Beta-lactamase2"/>
    <property type="match status" value="1"/>
</dbReference>
<feature type="signal peptide" evidence="7">
    <location>
        <begin position="1"/>
        <end position="37"/>
    </location>
</feature>
<evidence type="ECO:0000256" key="6">
    <source>
        <dbReference type="RuleBase" id="RU361140"/>
    </source>
</evidence>
<dbReference type="AlphaFoldDB" id="D9W718"/>
<dbReference type="InterPro" id="IPR023650">
    <property type="entry name" value="Beta-lactam_class-A_AS"/>
</dbReference>
<dbReference type="NCBIfam" id="NF033103">
    <property type="entry name" value="bla_class_A"/>
    <property type="match status" value="1"/>
</dbReference>
<dbReference type="Gene3D" id="3.40.710.10">
    <property type="entry name" value="DD-peptidase/beta-lactamase superfamily"/>
    <property type="match status" value="1"/>
</dbReference>